<name>A0A8R1YUQ0_PRIPA</name>
<feature type="transmembrane region" description="Helical" evidence="1">
    <location>
        <begin position="582"/>
        <end position="604"/>
    </location>
</feature>
<dbReference type="PANTHER" id="PTHR45907">
    <property type="entry name" value="SERPENTINE RECEPTOR, CLASS J"/>
    <property type="match status" value="1"/>
</dbReference>
<dbReference type="EnsemblMetazoa" id="PPA40842.1">
    <property type="protein sequence ID" value="PPA40842.1"/>
    <property type="gene ID" value="WBGene00279211"/>
</dbReference>
<evidence type="ECO:0008006" key="4">
    <source>
        <dbReference type="Google" id="ProtNLM"/>
    </source>
</evidence>
<feature type="transmembrane region" description="Helical" evidence="1">
    <location>
        <begin position="437"/>
        <end position="459"/>
    </location>
</feature>
<dbReference type="AlphaFoldDB" id="A0A8R1YUQ0"/>
<feature type="transmembrane region" description="Helical" evidence="1">
    <location>
        <begin position="84"/>
        <end position="103"/>
    </location>
</feature>
<gene>
    <name evidence="2" type="primary">WBGene00279211</name>
</gene>
<evidence type="ECO:0000313" key="2">
    <source>
        <dbReference type="EnsemblMetazoa" id="PPA40842.1"/>
    </source>
</evidence>
<feature type="transmembrane region" description="Helical" evidence="1">
    <location>
        <begin position="631"/>
        <end position="657"/>
    </location>
</feature>
<keyword evidence="3" id="KW-1185">Reference proteome</keyword>
<dbReference type="InterPro" id="IPR019423">
    <property type="entry name" value="7TM_GPCR_serpentine_rcpt_Srj"/>
</dbReference>
<reference evidence="2" key="2">
    <citation type="submission" date="2022-06" db="UniProtKB">
        <authorList>
            <consortium name="EnsemblMetazoa"/>
        </authorList>
    </citation>
    <scope>IDENTIFICATION</scope>
    <source>
        <strain evidence="2">PS312</strain>
    </source>
</reference>
<dbReference type="Proteomes" id="UP000005239">
    <property type="component" value="Unassembled WGS sequence"/>
</dbReference>
<organism evidence="2 3">
    <name type="scientific">Pristionchus pacificus</name>
    <name type="common">Parasitic nematode worm</name>
    <dbReference type="NCBI Taxonomy" id="54126"/>
    <lineage>
        <taxon>Eukaryota</taxon>
        <taxon>Metazoa</taxon>
        <taxon>Ecdysozoa</taxon>
        <taxon>Nematoda</taxon>
        <taxon>Chromadorea</taxon>
        <taxon>Rhabditida</taxon>
        <taxon>Rhabditina</taxon>
        <taxon>Diplogasteromorpha</taxon>
        <taxon>Diplogasteroidea</taxon>
        <taxon>Neodiplogasteridae</taxon>
        <taxon>Pristionchus</taxon>
    </lineage>
</organism>
<feature type="transmembrane region" description="Helical" evidence="1">
    <location>
        <begin position="6"/>
        <end position="28"/>
    </location>
</feature>
<protein>
    <recommendedName>
        <fullName evidence="4">G protein-coupled receptor</fullName>
    </recommendedName>
</protein>
<keyword evidence="1" id="KW-1133">Transmembrane helix</keyword>
<reference evidence="3" key="1">
    <citation type="journal article" date="2008" name="Nat. Genet.">
        <title>The Pristionchus pacificus genome provides a unique perspective on nematode lifestyle and parasitism.</title>
        <authorList>
            <person name="Dieterich C."/>
            <person name="Clifton S.W."/>
            <person name="Schuster L.N."/>
            <person name="Chinwalla A."/>
            <person name="Delehaunty K."/>
            <person name="Dinkelacker I."/>
            <person name="Fulton L."/>
            <person name="Fulton R."/>
            <person name="Godfrey J."/>
            <person name="Minx P."/>
            <person name="Mitreva M."/>
            <person name="Roeseler W."/>
            <person name="Tian H."/>
            <person name="Witte H."/>
            <person name="Yang S.P."/>
            <person name="Wilson R.K."/>
            <person name="Sommer R.J."/>
        </authorList>
    </citation>
    <scope>NUCLEOTIDE SEQUENCE [LARGE SCALE GENOMIC DNA]</scope>
    <source>
        <strain evidence="3">PS312</strain>
    </source>
</reference>
<dbReference type="InterPro" id="IPR019428">
    <property type="entry name" value="7TM_GPCR_serpentine_rcpt_Str"/>
</dbReference>
<keyword evidence="1" id="KW-0812">Transmembrane</keyword>
<accession>A0A8R1YUQ0</accession>
<feature type="transmembrane region" description="Helical" evidence="1">
    <location>
        <begin position="123"/>
        <end position="141"/>
    </location>
</feature>
<dbReference type="PANTHER" id="PTHR45907:SF16">
    <property type="entry name" value="SERPENTINE RECEPTOR, CLASS J"/>
    <property type="match status" value="1"/>
</dbReference>
<evidence type="ECO:0000313" key="3">
    <source>
        <dbReference type="Proteomes" id="UP000005239"/>
    </source>
</evidence>
<sequence>MSTFITVVNSIEGINTFLGLFLNVLLLYAIRKFSRAHLGAYKHLLTIFTLVDLFLRVLRAGNTHGTVTDTVFDDQNVIMNQRVTALYIGCQSVPFTLLGIHFLYRYWSVRSPHLIQLFSRKPFVIFMASLTNGVLISWYFLSMFSGSGHDISAARMEVATEYESKYGKRIENAWILFDHWATVPSLFVYVPYLACIDLPFLRIPGTIFHDACASCFTFFPVWDAAIIILLFADYRSGLAGIVWKKKQTSTAHTTLHVTSTVQMLSSLSLSSSTVFSFERSPKATTAWVIIDIFYSLMLLKIFYTQSCIISIILFRLKSFQIMIYNIAESHTNSFLVSGRGVLDSSFAASLFMGVFGTSSPLITGNFCYRLLLLKGFAFGRYASAQDENTDRVLGSLLNGSVPSPMIHTPNNAESYIIAMFWNGETFEGPRWKVIGTVFGLSVMLSGNYCVMVYCTLRIMRLLEGQGSFNSKLSMCIFFGVFGSSSPLVMGSFCYRLMQLKKQIRFDAFYVWMIAYTSFTAFVWFAVGRYACVLDDDVWSAIGPFLNGTVHSPVIHSDETADRYIMALYWTRHTFDGVRLPSILGMCALNVLLTLNYVVMTYCTVQMKRQLNIHNLMSAATLRMHRQLLRSLLGQMIFPLVTIYAACMVAMVFTPLWYPSPIQIYAVSIHSQTE</sequence>
<feature type="transmembrane region" description="Helical" evidence="1">
    <location>
        <begin position="471"/>
        <end position="496"/>
    </location>
</feature>
<keyword evidence="1" id="KW-0472">Membrane</keyword>
<proteinExistence type="predicted"/>
<feature type="transmembrane region" description="Helical" evidence="1">
    <location>
        <begin position="207"/>
        <end position="232"/>
    </location>
</feature>
<dbReference type="Pfam" id="PF10326">
    <property type="entry name" value="7TM_GPCR_Str"/>
    <property type="match status" value="2"/>
</dbReference>
<feature type="transmembrane region" description="Helical" evidence="1">
    <location>
        <begin position="508"/>
        <end position="526"/>
    </location>
</feature>
<feature type="transmembrane region" description="Helical" evidence="1">
    <location>
        <begin position="292"/>
        <end position="314"/>
    </location>
</feature>
<evidence type="ECO:0000256" key="1">
    <source>
        <dbReference type="SAM" id="Phobius"/>
    </source>
</evidence>